<evidence type="ECO:0000256" key="7">
    <source>
        <dbReference type="ARBA" id="ARBA00023004"/>
    </source>
</evidence>
<evidence type="ECO:0000256" key="2">
    <source>
        <dbReference type="ARBA" id="ARBA00004141"/>
    </source>
</evidence>
<keyword evidence="8" id="KW-0350">Heme biosynthesis</keyword>
<comment type="pathway">
    <text evidence="10">Porphyrin-containing compound metabolism; heme A biosynthesis; heme A from heme O: step 1/1.</text>
</comment>
<evidence type="ECO:0000256" key="9">
    <source>
        <dbReference type="ARBA" id="ARBA00023136"/>
    </source>
</evidence>
<protein>
    <submittedName>
        <fullName evidence="13">Probable COX15-cytochrome oxidase assembly factor</fullName>
    </submittedName>
</protein>
<keyword evidence="9 12" id="KW-0472">Membrane</keyword>
<evidence type="ECO:0000256" key="1">
    <source>
        <dbReference type="ARBA" id="ARBA00001970"/>
    </source>
</evidence>
<dbReference type="PANTHER" id="PTHR23289">
    <property type="entry name" value="CYTOCHROME C OXIDASE ASSEMBLY PROTEIN COX15"/>
    <property type="match status" value="1"/>
</dbReference>
<keyword evidence="5 12" id="KW-1133">Transmembrane helix</keyword>
<comment type="cofactor">
    <cofactor evidence="1">
        <name>heme b</name>
        <dbReference type="ChEBI" id="CHEBI:60344"/>
    </cofactor>
</comment>
<name>A0A1E1KAP4_9HELO</name>
<keyword evidence="3 12" id="KW-0812">Transmembrane</keyword>
<dbReference type="AlphaFoldDB" id="A0A1E1KAP4"/>
<accession>A0A1E1KAP4</accession>
<keyword evidence="4" id="KW-0479">Metal-binding</keyword>
<dbReference type="GO" id="GO:0006784">
    <property type="term" value="P:heme A biosynthetic process"/>
    <property type="evidence" value="ECO:0007669"/>
    <property type="project" value="EnsemblFungi"/>
</dbReference>
<keyword evidence="6" id="KW-0560">Oxidoreductase</keyword>
<evidence type="ECO:0000313" key="13">
    <source>
        <dbReference type="EMBL" id="CZS94990.1"/>
    </source>
</evidence>
<dbReference type="EMBL" id="FJUX01000020">
    <property type="protein sequence ID" value="CZS94990.1"/>
    <property type="molecule type" value="Genomic_DNA"/>
</dbReference>
<dbReference type="GO" id="GO:0005759">
    <property type="term" value="C:mitochondrial matrix"/>
    <property type="evidence" value="ECO:0007669"/>
    <property type="project" value="EnsemblFungi"/>
</dbReference>
<dbReference type="Pfam" id="PF02628">
    <property type="entry name" value="COX15-CtaA"/>
    <property type="match status" value="1"/>
</dbReference>
<comment type="catalytic activity">
    <reaction evidence="11">
        <text>Fe(II)-heme o + 2 A + H2O = Fe(II)-heme a + 2 AH2</text>
        <dbReference type="Rhea" id="RHEA:63388"/>
        <dbReference type="ChEBI" id="CHEBI:13193"/>
        <dbReference type="ChEBI" id="CHEBI:15377"/>
        <dbReference type="ChEBI" id="CHEBI:17499"/>
        <dbReference type="ChEBI" id="CHEBI:60530"/>
        <dbReference type="ChEBI" id="CHEBI:61715"/>
        <dbReference type="EC" id="1.17.99.9"/>
    </reaction>
    <physiologicalReaction direction="left-to-right" evidence="11">
        <dbReference type="Rhea" id="RHEA:63389"/>
    </physiologicalReaction>
</comment>
<feature type="transmembrane region" description="Helical" evidence="12">
    <location>
        <begin position="306"/>
        <end position="332"/>
    </location>
</feature>
<comment type="subcellular location">
    <subcellularLocation>
        <location evidence="2">Membrane</location>
        <topology evidence="2">Multi-pass membrane protein</topology>
    </subcellularLocation>
</comment>
<evidence type="ECO:0000256" key="3">
    <source>
        <dbReference type="ARBA" id="ARBA00022692"/>
    </source>
</evidence>
<feature type="transmembrane region" description="Helical" evidence="12">
    <location>
        <begin position="213"/>
        <end position="231"/>
    </location>
</feature>
<dbReference type="Proteomes" id="UP000178912">
    <property type="component" value="Unassembled WGS sequence"/>
</dbReference>
<dbReference type="GO" id="GO:0005743">
    <property type="term" value="C:mitochondrial inner membrane"/>
    <property type="evidence" value="ECO:0007669"/>
    <property type="project" value="EnsemblFungi"/>
</dbReference>
<keyword evidence="7" id="KW-0408">Iron</keyword>
<organism evidence="13 14">
    <name type="scientific">Rhynchosporium agropyri</name>
    <dbReference type="NCBI Taxonomy" id="914238"/>
    <lineage>
        <taxon>Eukaryota</taxon>
        <taxon>Fungi</taxon>
        <taxon>Dikarya</taxon>
        <taxon>Ascomycota</taxon>
        <taxon>Pezizomycotina</taxon>
        <taxon>Leotiomycetes</taxon>
        <taxon>Helotiales</taxon>
        <taxon>Ploettnerulaceae</taxon>
        <taxon>Rhynchosporium</taxon>
    </lineage>
</organism>
<feature type="transmembrane region" description="Helical" evidence="12">
    <location>
        <begin position="97"/>
        <end position="118"/>
    </location>
</feature>
<dbReference type="GO" id="GO:0016653">
    <property type="term" value="F:oxidoreductase activity, acting on NAD(P)H, heme protein as acceptor"/>
    <property type="evidence" value="ECO:0007669"/>
    <property type="project" value="TreeGrafter"/>
</dbReference>
<feature type="transmembrane region" description="Helical" evidence="12">
    <location>
        <begin position="381"/>
        <end position="399"/>
    </location>
</feature>
<proteinExistence type="inferred from homology"/>
<evidence type="ECO:0000313" key="14">
    <source>
        <dbReference type="Proteomes" id="UP000178912"/>
    </source>
</evidence>
<dbReference type="GO" id="GO:0120547">
    <property type="term" value="F:heme A synthase activity"/>
    <property type="evidence" value="ECO:0007669"/>
    <property type="project" value="UniProtKB-EC"/>
</dbReference>
<gene>
    <name evidence="13" type="ORF">RAG0_04787</name>
</gene>
<evidence type="ECO:0000256" key="10">
    <source>
        <dbReference type="ARBA" id="ARBA00044501"/>
    </source>
</evidence>
<evidence type="ECO:0000256" key="8">
    <source>
        <dbReference type="ARBA" id="ARBA00023133"/>
    </source>
</evidence>
<evidence type="ECO:0000256" key="11">
    <source>
        <dbReference type="ARBA" id="ARBA00048044"/>
    </source>
</evidence>
<evidence type="ECO:0000256" key="12">
    <source>
        <dbReference type="SAM" id="Phobius"/>
    </source>
</evidence>
<dbReference type="GO" id="GO:0046872">
    <property type="term" value="F:metal ion binding"/>
    <property type="evidence" value="ECO:0007669"/>
    <property type="project" value="UniProtKB-KW"/>
</dbReference>
<feature type="transmembrane region" description="Helical" evidence="12">
    <location>
        <begin position="447"/>
        <end position="465"/>
    </location>
</feature>
<feature type="transmembrane region" description="Helical" evidence="12">
    <location>
        <begin position="183"/>
        <end position="201"/>
    </location>
</feature>
<dbReference type="HAMAP" id="MF_01665">
    <property type="entry name" value="HemeA_synth_type2"/>
    <property type="match status" value="1"/>
</dbReference>
<evidence type="ECO:0000256" key="4">
    <source>
        <dbReference type="ARBA" id="ARBA00022723"/>
    </source>
</evidence>
<evidence type="ECO:0000256" key="6">
    <source>
        <dbReference type="ARBA" id="ARBA00023002"/>
    </source>
</evidence>
<dbReference type="InterPro" id="IPR023754">
    <property type="entry name" value="HemeA_Synthase_type2"/>
</dbReference>
<dbReference type="OrthoDB" id="1726137at2759"/>
<dbReference type="GO" id="GO:0051537">
    <property type="term" value="F:2 iron, 2 sulfur cluster binding"/>
    <property type="evidence" value="ECO:0007669"/>
    <property type="project" value="EnsemblFungi"/>
</dbReference>
<sequence>MASIMASLRRAGPKLSSDFFICQRCLRQSPALLSKVKSPGKANLSRSIRFNSSITVADPAANKTLPLKNFGQTVIQNAEKEAGSSKKGFFPEKSSNAVGYWLLASAGSVFGLVVFGGLTRLTESGLSITEWRPVTGSLPPLSAADWDSEFSLYRASPEFKLLNPHMTLEEFKKIYFMEWGHRLWGRFVGLSFILPAIYFVSRGKVSANMSLRLLGISSLIGAQGALGWYMVKSGLKDDLFAPGSHPRVSQYRLTAHLGTAFICYTAMLWNGLSILRTNKHLANPAAAYAHFQNVLSPSLSPFRKSVAGLAVLVFTTAMSGGLVAGLDAGMIYNEFPTMGNGLAPPKSELVDPFYSRKSDHSDIVWRNMLENPSTVQLDHRILATSTTTAVVSLWAYTYFNKTVKSQLPKVARKGVLGVVHLLGLQVALGISTLIYLVPIPLASAHQAGSLALLTGVLVLGGRVWVPRNLMKMVKMRAGMGTVKPGERMMGVGKGIKADAGAISSGGALAGSS</sequence>
<feature type="transmembrane region" description="Helical" evidence="12">
    <location>
        <begin position="251"/>
        <end position="272"/>
    </location>
</feature>
<reference evidence="14" key="1">
    <citation type="submission" date="2016-03" db="EMBL/GenBank/DDBJ databases">
        <authorList>
            <person name="Guldener U."/>
        </authorList>
    </citation>
    <scope>NUCLEOTIDE SEQUENCE [LARGE SCALE GENOMIC DNA]</scope>
    <source>
        <strain evidence="14">04CH-RAC-A.6.1</strain>
    </source>
</reference>
<dbReference type="PANTHER" id="PTHR23289:SF2">
    <property type="entry name" value="CYTOCHROME C OXIDASE ASSEMBLY PROTEIN COX15 HOMOLOG"/>
    <property type="match status" value="1"/>
</dbReference>
<feature type="transmembrane region" description="Helical" evidence="12">
    <location>
        <begin position="419"/>
        <end position="441"/>
    </location>
</feature>
<evidence type="ECO:0000256" key="5">
    <source>
        <dbReference type="ARBA" id="ARBA00022989"/>
    </source>
</evidence>
<dbReference type="InterPro" id="IPR003780">
    <property type="entry name" value="COX15/CtaA_fam"/>
</dbReference>
<keyword evidence="14" id="KW-1185">Reference proteome</keyword>